<accession>A0ABV8JPI7</accession>
<dbReference type="Proteomes" id="UP001595843">
    <property type="component" value="Unassembled WGS sequence"/>
</dbReference>
<keyword evidence="2" id="KW-1185">Reference proteome</keyword>
<gene>
    <name evidence="1" type="ORF">ACFOUO_13920</name>
</gene>
<dbReference type="InterPro" id="IPR025619">
    <property type="entry name" value="YlzJ"/>
</dbReference>
<dbReference type="EMBL" id="JBHSAP010000018">
    <property type="protein sequence ID" value="MFC4077894.1"/>
    <property type="molecule type" value="Genomic_DNA"/>
</dbReference>
<reference evidence="2" key="1">
    <citation type="journal article" date="2019" name="Int. J. Syst. Evol. Microbiol.">
        <title>The Global Catalogue of Microorganisms (GCM) 10K type strain sequencing project: providing services to taxonomists for standard genome sequencing and annotation.</title>
        <authorList>
            <consortium name="The Broad Institute Genomics Platform"/>
            <consortium name="The Broad Institute Genome Sequencing Center for Infectious Disease"/>
            <person name="Wu L."/>
            <person name="Ma J."/>
        </authorList>
    </citation>
    <scope>NUCLEOTIDE SEQUENCE [LARGE SCALE GENOMIC DNA]</scope>
    <source>
        <strain evidence="2">IBRC-M 10813</strain>
    </source>
</reference>
<evidence type="ECO:0000313" key="1">
    <source>
        <dbReference type="EMBL" id="MFC4077894.1"/>
    </source>
</evidence>
<dbReference type="RefSeq" id="WP_380705729.1">
    <property type="nucleotide sequence ID" value="NZ_JBHSAP010000018.1"/>
</dbReference>
<proteinExistence type="predicted"/>
<evidence type="ECO:0000313" key="2">
    <source>
        <dbReference type="Proteomes" id="UP001595843"/>
    </source>
</evidence>
<comment type="caution">
    <text evidence="1">The sequence shown here is derived from an EMBL/GenBank/DDBJ whole genome shotgun (WGS) entry which is preliminary data.</text>
</comment>
<dbReference type="Pfam" id="PF14035">
    <property type="entry name" value="YlzJ"/>
    <property type="match status" value="1"/>
</dbReference>
<name>A0ABV8JPI7_9BACL</name>
<sequence length="69" mass="7716">MIYYSVIPAEQALQDPASTGPDYREVEVEGVLMTVEMVGEDARIVRLHSPDLAHYLNPRFQPGNKVTLS</sequence>
<organism evidence="1 2">
    <name type="scientific">Salinithrix halophila</name>
    <dbReference type="NCBI Taxonomy" id="1485204"/>
    <lineage>
        <taxon>Bacteria</taxon>
        <taxon>Bacillati</taxon>
        <taxon>Bacillota</taxon>
        <taxon>Bacilli</taxon>
        <taxon>Bacillales</taxon>
        <taxon>Thermoactinomycetaceae</taxon>
        <taxon>Salinithrix</taxon>
    </lineage>
</organism>
<protein>
    <submittedName>
        <fullName evidence="1">YlzJ-like family protein</fullName>
    </submittedName>
</protein>